<gene>
    <name evidence="1" type="ORF">CDL15_Pgr000049</name>
</gene>
<evidence type="ECO:0000313" key="2">
    <source>
        <dbReference type="Proteomes" id="UP000197138"/>
    </source>
</evidence>
<dbReference type="EMBL" id="MTKT01017074">
    <property type="protein sequence ID" value="OWM62567.1"/>
    <property type="molecule type" value="Genomic_DNA"/>
</dbReference>
<evidence type="ECO:0000313" key="1">
    <source>
        <dbReference type="EMBL" id="OWM62567.1"/>
    </source>
</evidence>
<name>A0A218VPY0_PUNGR</name>
<reference evidence="2" key="1">
    <citation type="journal article" date="2017" name="Plant J.">
        <title>The pomegranate (Punica granatum L.) genome and the genomics of punicalagin biosynthesis.</title>
        <authorList>
            <person name="Qin G."/>
            <person name="Xu C."/>
            <person name="Ming R."/>
            <person name="Tang H."/>
            <person name="Guyot R."/>
            <person name="Kramer E.M."/>
            <person name="Hu Y."/>
            <person name="Yi X."/>
            <person name="Qi Y."/>
            <person name="Xu X."/>
            <person name="Gao Z."/>
            <person name="Pan H."/>
            <person name="Jian J."/>
            <person name="Tian Y."/>
            <person name="Yue Z."/>
            <person name="Xu Y."/>
        </authorList>
    </citation>
    <scope>NUCLEOTIDE SEQUENCE [LARGE SCALE GENOMIC DNA]</scope>
    <source>
        <strain evidence="2">cv. Dabenzi</strain>
    </source>
</reference>
<organism evidence="1 2">
    <name type="scientific">Punica granatum</name>
    <name type="common">Pomegranate</name>
    <dbReference type="NCBI Taxonomy" id="22663"/>
    <lineage>
        <taxon>Eukaryota</taxon>
        <taxon>Viridiplantae</taxon>
        <taxon>Streptophyta</taxon>
        <taxon>Embryophyta</taxon>
        <taxon>Tracheophyta</taxon>
        <taxon>Spermatophyta</taxon>
        <taxon>Magnoliopsida</taxon>
        <taxon>eudicotyledons</taxon>
        <taxon>Gunneridae</taxon>
        <taxon>Pentapetalae</taxon>
        <taxon>rosids</taxon>
        <taxon>malvids</taxon>
        <taxon>Myrtales</taxon>
        <taxon>Lythraceae</taxon>
        <taxon>Punica</taxon>
    </lineage>
</organism>
<protein>
    <submittedName>
        <fullName evidence="1">Uncharacterized protein</fullName>
    </submittedName>
</protein>
<dbReference type="Proteomes" id="UP000197138">
    <property type="component" value="Unassembled WGS sequence"/>
</dbReference>
<dbReference type="AlphaFoldDB" id="A0A218VPY0"/>
<sequence length="52" mass="6153">MKQSPSLLPSRLNSRARCKYRSRCEMIPNRFHNHHTSPITFHIPLQAFRFSG</sequence>
<accession>A0A218VPY0</accession>
<proteinExistence type="predicted"/>
<comment type="caution">
    <text evidence="1">The sequence shown here is derived from an EMBL/GenBank/DDBJ whole genome shotgun (WGS) entry which is preliminary data.</text>
</comment>